<organism evidence="6">
    <name type="scientific">uncultured Chloroflexia bacterium</name>
    <dbReference type="NCBI Taxonomy" id="1672391"/>
    <lineage>
        <taxon>Bacteria</taxon>
        <taxon>Bacillati</taxon>
        <taxon>Chloroflexota</taxon>
        <taxon>Chloroflexia</taxon>
        <taxon>environmental samples</taxon>
    </lineage>
</organism>
<dbReference type="SMART" id="SM00849">
    <property type="entry name" value="Lactamase_B"/>
    <property type="match status" value="1"/>
</dbReference>
<sequence>MRANVLQVGTVEVVALTDAAGSTFDLQRTFPSSDPRRWETFRRHVPEVFATPATWWVRWGCYLVRTRDRLVLVDTGIGPGPSPAFHGLQGQLIDQLRAEGVDTGAVDTVVFTHFHIDHVGWAVDGHARPTFPNARYVTHRLEWEFFQAPETKAVSDYIDRCVTPLESAGVLDLVPGETALTPEITVLHTPGHTPGHMSVLVRSDGQEACILGDVVLHPAQVTEPTWNIVAETDHARAVATRRAMLDRLERDQTILVTGHLPSPGFGRIVRDNGERYWQAVAGGEVHPF</sequence>
<dbReference type="AlphaFoldDB" id="A0A6J4ITE0"/>
<reference evidence="6" key="1">
    <citation type="submission" date="2020-02" db="EMBL/GenBank/DDBJ databases">
        <authorList>
            <person name="Meier V. D."/>
        </authorList>
    </citation>
    <scope>NUCLEOTIDE SEQUENCE</scope>
    <source>
        <strain evidence="6">AVDCRST_MAG26</strain>
    </source>
</reference>
<evidence type="ECO:0000256" key="2">
    <source>
        <dbReference type="ARBA" id="ARBA00022723"/>
    </source>
</evidence>
<dbReference type="GO" id="GO:0016787">
    <property type="term" value="F:hydrolase activity"/>
    <property type="evidence" value="ECO:0007669"/>
    <property type="project" value="UniProtKB-KW"/>
</dbReference>
<evidence type="ECO:0000256" key="4">
    <source>
        <dbReference type="ARBA" id="ARBA00022833"/>
    </source>
</evidence>
<dbReference type="Pfam" id="PF00753">
    <property type="entry name" value="Lactamase_B"/>
    <property type="match status" value="1"/>
</dbReference>
<comment type="similarity">
    <text evidence="1">Belongs to the metallo-beta-lactamase superfamily.</text>
</comment>
<dbReference type="SUPFAM" id="SSF56281">
    <property type="entry name" value="Metallo-hydrolase/oxidoreductase"/>
    <property type="match status" value="1"/>
</dbReference>
<evidence type="ECO:0000259" key="5">
    <source>
        <dbReference type="SMART" id="SM00849"/>
    </source>
</evidence>
<dbReference type="EMBL" id="CADCTK010000515">
    <property type="protein sequence ID" value="CAA9258909.1"/>
    <property type="molecule type" value="Genomic_DNA"/>
</dbReference>
<evidence type="ECO:0000313" key="6">
    <source>
        <dbReference type="EMBL" id="CAA9258909.1"/>
    </source>
</evidence>
<accession>A0A6J4ITE0</accession>
<proteinExistence type="inferred from homology"/>
<dbReference type="Gene3D" id="3.60.15.10">
    <property type="entry name" value="Ribonuclease Z/Hydroxyacylglutathione hydrolase-like"/>
    <property type="match status" value="1"/>
</dbReference>
<keyword evidence="3 6" id="KW-0378">Hydrolase</keyword>
<evidence type="ECO:0000256" key="1">
    <source>
        <dbReference type="ARBA" id="ARBA00007749"/>
    </source>
</evidence>
<gene>
    <name evidence="6" type="ORF">AVDCRST_MAG26-2241</name>
</gene>
<keyword evidence="4" id="KW-0862">Zinc</keyword>
<dbReference type="InterPro" id="IPR001279">
    <property type="entry name" value="Metallo-B-lactamas"/>
</dbReference>
<dbReference type="CDD" id="cd16277">
    <property type="entry name" value="metallo-hydrolase-like_MBL-fold"/>
    <property type="match status" value="1"/>
</dbReference>
<name>A0A6J4ITE0_9CHLR</name>
<dbReference type="GO" id="GO:0046872">
    <property type="term" value="F:metal ion binding"/>
    <property type="evidence" value="ECO:0007669"/>
    <property type="project" value="UniProtKB-KW"/>
</dbReference>
<keyword evidence="2" id="KW-0479">Metal-binding</keyword>
<dbReference type="InterPro" id="IPR036866">
    <property type="entry name" value="RibonucZ/Hydroxyglut_hydro"/>
</dbReference>
<dbReference type="PANTHER" id="PTHR42978:SF6">
    <property type="entry name" value="QUORUM-QUENCHING LACTONASE YTNP-RELATED"/>
    <property type="match status" value="1"/>
</dbReference>
<dbReference type="InterPro" id="IPR051013">
    <property type="entry name" value="MBL_superfamily_lactonases"/>
</dbReference>
<protein>
    <submittedName>
        <fullName evidence="6">MBL-fold metallo-hydrolase superfamily</fullName>
    </submittedName>
</protein>
<evidence type="ECO:0000256" key="3">
    <source>
        <dbReference type="ARBA" id="ARBA00022801"/>
    </source>
</evidence>
<feature type="domain" description="Metallo-beta-lactamase" evidence="5">
    <location>
        <begin position="58"/>
        <end position="259"/>
    </location>
</feature>
<dbReference type="PANTHER" id="PTHR42978">
    <property type="entry name" value="QUORUM-QUENCHING LACTONASE YTNP-RELATED-RELATED"/>
    <property type="match status" value="1"/>
</dbReference>